<organism evidence="2 3">
    <name type="scientific">Rotaria magnacalcarata</name>
    <dbReference type="NCBI Taxonomy" id="392030"/>
    <lineage>
        <taxon>Eukaryota</taxon>
        <taxon>Metazoa</taxon>
        <taxon>Spiralia</taxon>
        <taxon>Gnathifera</taxon>
        <taxon>Rotifera</taxon>
        <taxon>Eurotatoria</taxon>
        <taxon>Bdelloidea</taxon>
        <taxon>Philodinida</taxon>
        <taxon>Philodinidae</taxon>
        <taxon>Rotaria</taxon>
    </lineage>
</organism>
<protein>
    <submittedName>
        <fullName evidence="2">Uncharacterized protein</fullName>
    </submittedName>
</protein>
<keyword evidence="1" id="KW-0175">Coiled coil</keyword>
<reference evidence="2" key="1">
    <citation type="submission" date="2021-02" db="EMBL/GenBank/DDBJ databases">
        <authorList>
            <person name="Nowell W R."/>
        </authorList>
    </citation>
    <scope>NUCLEOTIDE SEQUENCE</scope>
</reference>
<evidence type="ECO:0000256" key="1">
    <source>
        <dbReference type="SAM" id="Coils"/>
    </source>
</evidence>
<accession>A0A8S2SQV8</accession>
<dbReference type="AlphaFoldDB" id="A0A8S2SQV8"/>
<proteinExistence type="predicted"/>
<sequence length="111" mass="13573">IRSHYTRLIDELRCAQITNEEIVERQATIHNNELELLIDEHRQRCEQINRSIQDLRVIITDWSTIEQFKQLKLKLTHLQEDIREANEIFQERLPEMKVFEFDNDDYKNINH</sequence>
<feature type="coiled-coil region" evidence="1">
    <location>
        <begin position="31"/>
        <end position="88"/>
    </location>
</feature>
<evidence type="ECO:0000313" key="3">
    <source>
        <dbReference type="Proteomes" id="UP000676336"/>
    </source>
</evidence>
<comment type="caution">
    <text evidence="2">The sequence shown here is derived from an EMBL/GenBank/DDBJ whole genome shotgun (WGS) entry which is preliminary data.</text>
</comment>
<evidence type="ECO:0000313" key="2">
    <source>
        <dbReference type="EMBL" id="CAF4245384.1"/>
    </source>
</evidence>
<dbReference type="Proteomes" id="UP000676336">
    <property type="component" value="Unassembled WGS sequence"/>
</dbReference>
<dbReference type="EMBL" id="CAJOBI010026058">
    <property type="protein sequence ID" value="CAF4245384.1"/>
    <property type="molecule type" value="Genomic_DNA"/>
</dbReference>
<name>A0A8S2SQV8_9BILA</name>
<feature type="non-terminal residue" evidence="2">
    <location>
        <position position="1"/>
    </location>
</feature>
<feature type="non-terminal residue" evidence="2">
    <location>
        <position position="111"/>
    </location>
</feature>
<gene>
    <name evidence="2" type="ORF">SMN809_LOCUS23755</name>
</gene>